<comment type="caution">
    <text evidence="2">The sequence shown here is derived from an EMBL/GenBank/DDBJ whole genome shotgun (WGS) entry which is preliminary data.</text>
</comment>
<dbReference type="SUPFAM" id="SSF55608">
    <property type="entry name" value="Homing endonucleases"/>
    <property type="match status" value="2"/>
</dbReference>
<dbReference type="PROSITE" id="PS50819">
    <property type="entry name" value="INTEIN_ENDONUCLEASE"/>
    <property type="match status" value="1"/>
</dbReference>
<proteinExistence type="predicted"/>
<sequence length="211" mass="24577">MAYVCGFFAADGNMTFNERGAYYWSIQIKDEILLRKIRHAVSSNHKISIREKTNDFGTKKRVYRMQIGSKEMCEDLRSLGFSERKTFNMTLPKIPEKYLSHFVRGYFDGDGNVWTGYVHKDRATPLLAIQTVFTSCSNNFLEGLRIRLEQSGIGNGVVRKGKGNYYRLTYSILSSLKLYNFMYNHGVIMETLHPYLERKKIVFDDYIAMRP</sequence>
<reference evidence="2 3" key="1">
    <citation type="journal article" date="2016" name="Nat. Commun.">
        <title>Thousands of microbial genomes shed light on interconnected biogeochemical processes in an aquifer system.</title>
        <authorList>
            <person name="Anantharaman K."/>
            <person name="Brown C.T."/>
            <person name="Hug L.A."/>
            <person name="Sharon I."/>
            <person name="Castelle C.J."/>
            <person name="Probst A.J."/>
            <person name="Thomas B.C."/>
            <person name="Singh A."/>
            <person name="Wilkins M.J."/>
            <person name="Karaoz U."/>
            <person name="Brodie E.L."/>
            <person name="Williams K.H."/>
            <person name="Hubbard S.S."/>
            <person name="Banfield J.F."/>
        </authorList>
    </citation>
    <scope>NUCLEOTIDE SEQUENCE [LARGE SCALE GENOMIC DNA]</scope>
</reference>
<evidence type="ECO:0000259" key="1">
    <source>
        <dbReference type="PROSITE" id="PS50819"/>
    </source>
</evidence>
<name>A0A1G2P077_9BACT</name>
<dbReference type="InterPro" id="IPR027434">
    <property type="entry name" value="Homing_endonucl"/>
</dbReference>
<evidence type="ECO:0000313" key="2">
    <source>
        <dbReference type="EMBL" id="OHA40991.1"/>
    </source>
</evidence>
<organism evidence="2 3">
    <name type="scientific">Candidatus Taylorbacteria bacterium RIFCSPLOWO2_02_FULL_46_40</name>
    <dbReference type="NCBI Taxonomy" id="1802329"/>
    <lineage>
        <taxon>Bacteria</taxon>
        <taxon>Candidatus Tayloriibacteriota</taxon>
    </lineage>
</organism>
<evidence type="ECO:0000313" key="3">
    <source>
        <dbReference type="Proteomes" id="UP000176429"/>
    </source>
</evidence>
<feature type="domain" description="DOD-type homing endonuclease" evidence="1">
    <location>
        <begin position="4"/>
        <end position="153"/>
    </location>
</feature>
<dbReference type="InterPro" id="IPR004042">
    <property type="entry name" value="Intein_endonuc_central"/>
</dbReference>
<dbReference type="Pfam" id="PF14528">
    <property type="entry name" value="LAGLIDADG_3"/>
    <property type="match status" value="1"/>
</dbReference>
<dbReference type="InterPro" id="IPR004860">
    <property type="entry name" value="LAGLIDADG_dom"/>
</dbReference>
<gene>
    <name evidence="2" type="ORF">A3H68_02110</name>
</gene>
<accession>A0A1G2P077</accession>
<dbReference type="Gene3D" id="3.10.28.10">
    <property type="entry name" value="Homing endonucleases"/>
    <property type="match status" value="1"/>
</dbReference>
<dbReference type="Proteomes" id="UP000176429">
    <property type="component" value="Unassembled WGS sequence"/>
</dbReference>
<protein>
    <recommendedName>
        <fullName evidence="1">DOD-type homing endonuclease domain-containing protein</fullName>
    </recommendedName>
</protein>
<dbReference type="EMBL" id="MHSH01000041">
    <property type="protein sequence ID" value="OHA40991.1"/>
    <property type="molecule type" value="Genomic_DNA"/>
</dbReference>
<dbReference type="GO" id="GO:0004519">
    <property type="term" value="F:endonuclease activity"/>
    <property type="evidence" value="ECO:0007669"/>
    <property type="project" value="InterPro"/>
</dbReference>
<dbReference type="AlphaFoldDB" id="A0A1G2P077"/>